<dbReference type="InterPro" id="IPR007612">
    <property type="entry name" value="LOR"/>
</dbReference>
<evidence type="ECO:0000256" key="1">
    <source>
        <dbReference type="ARBA" id="ARBA00005437"/>
    </source>
</evidence>
<name>A0AAQ3QGM2_9LILI</name>
<keyword evidence="4" id="KW-1185">Reference proteome</keyword>
<reference evidence="3 4" key="1">
    <citation type="submission" date="2023-10" db="EMBL/GenBank/DDBJ databases">
        <title>Chromosome-scale genome assembly provides insights into flower coloration mechanisms of Canna indica.</title>
        <authorList>
            <person name="Li C."/>
        </authorList>
    </citation>
    <scope>NUCLEOTIDE SEQUENCE [LARGE SCALE GENOMIC DNA]</scope>
    <source>
        <tissue evidence="3">Flower</tissue>
    </source>
</reference>
<sequence>MPLSCRAPRSTAMSPAWTSRNSAGDTRLAATTISNGRALPDRRIREPRLDVPGTSIAHTSSATHVSSERECFTIWMKSLVLNGNGCTVYNSKGQVAYRVDNYDSKCCSKVYLMDLQGNLLLKILNKKLRVWGRWEGYRFNGVQQEEIKPWFRVRRPCGFCNAEHPICKVWSESGNLRFYQLMIDELESRSSSYKIVDIAQGAVLAEVRRKHTTSGIALGEDVFTLVVEPSINRSLIMGLVIIYGLMNRSL</sequence>
<dbReference type="PANTHER" id="PTHR31087:SF25">
    <property type="entry name" value="TRANSLATION INITIATION FACTOR 2B FAMILY PROTEIN, PUTATIVE, EXPRESSED-RELATED"/>
    <property type="match status" value="1"/>
</dbReference>
<dbReference type="InterPro" id="IPR038595">
    <property type="entry name" value="LOR_sf"/>
</dbReference>
<dbReference type="SUPFAM" id="SSF54518">
    <property type="entry name" value="Tubby C-terminal domain-like"/>
    <property type="match status" value="1"/>
</dbReference>
<dbReference type="Proteomes" id="UP001327560">
    <property type="component" value="Chromosome 6"/>
</dbReference>
<protein>
    <submittedName>
        <fullName evidence="3">Protein LURP-one-related 11-like</fullName>
    </submittedName>
</protein>
<feature type="region of interest" description="Disordered" evidence="2">
    <location>
        <begin position="1"/>
        <end position="21"/>
    </location>
</feature>
<evidence type="ECO:0000256" key="2">
    <source>
        <dbReference type="SAM" id="MobiDB-lite"/>
    </source>
</evidence>
<evidence type="ECO:0000313" key="4">
    <source>
        <dbReference type="Proteomes" id="UP001327560"/>
    </source>
</evidence>
<dbReference type="Gene3D" id="2.40.160.200">
    <property type="entry name" value="LURP1-related"/>
    <property type="match status" value="1"/>
</dbReference>
<dbReference type="InterPro" id="IPR025659">
    <property type="entry name" value="Tubby-like_C"/>
</dbReference>
<dbReference type="Pfam" id="PF04525">
    <property type="entry name" value="LOR"/>
    <property type="match status" value="1"/>
</dbReference>
<dbReference type="PANTHER" id="PTHR31087">
    <property type="match status" value="1"/>
</dbReference>
<accession>A0AAQ3QGM2</accession>
<gene>
    <name evidence="3" type="ORF">Cni_G19089</name>
</gene>
<organism evidence="3 4">
    <name type="scientific">Canna indica</name>
    <name type="common">Indian-shot</name>
    <dbReference type="NCBI Taxonomy" id="4628"/>
    <lineage>
        <taxon>Eukaryota</taxon>
        <taxon>Viridiplantae</taxon>
        <taxon>Streptophyta</taxon>
        <taxon>Embryophyta</taxon>
        <taxon>Tracheophyta</taxon>
        <taxon>Spermatophyta</taxon>
        <taxon>Magnoliopsida</taxon>
        <taxon>Liliopsida</taxon>
        <taxon>Zingiberales</taxon>
        <taxon>Cannaceae</taxon>
        <taxon>Canna</taxon>
    </lineage>
</organism>
<evidence type="ECO:0000313" key="3">
    <source>
        <dbReference type="EMBL" id="WOL10334.1"/>
    </source>
</evidence>
<feature type="compositionally biased region" description="Polar residues" evidence="2">
    <location>
        <begin position="11"/>
        <end position="21"/>
    </location>
</feature>
<dbReference type="EMBL" id="CP136895">
    <property type="protein sequence ID" value="WOL10334.1"/>
    <property type="molecule type" value="Genomic_DNA"/>
</dbReference>
<comment type="similarity">
    <text evidence="1">Belongs to the LOR family.</text>
</comment>
<proteinExistence type="inferred from homology"/>
<dbReference type="AlphaFoldDB" id="A0AAQ3QGM2"/>